<dbReference type="AlphaFoldDB" id="A0A7Y9H0U5"/>
<dbReference type="PRINTS" id="PR00111">
    <property type="entry name" value="ABHYDROLASE"/>
</dbReference>
<reference evidence="3 4" key="1">
    <citation type="submission" date="2020-07" db="EMBL/GenBank/DDBJ databases">
        <authorList>
            <person name="Partida-Martinez L."/>
            <person name="Huntemann M."/>
            <person name="Clum A."/>
            <person name="Wang J."/>
            <person name="Palaniappan K."/>
            <person name="Ritter S."/>
            <person name="Chen I.-M."/>
            <person name="Stamatis D."/>
            <person name="Reddy T."/>
            <person name="O'Malley R."/>
            <person name="Daum C."/>
            <person name="Shapiro N."/>
            <person name="Ivanova N."/>
            <person name="Kyrpides N."/>
            <person name="Woyke T."/>
        </authorList>
    </citation>
    <scope>NUCLEOTIDE SEQUENCE [LARGE SCALE GENOMIC DNA]</scope>
    <source>
        <strain evidence="3 4">AT2.17</strain>
    </source>
</reference>
<proteinExistence type="predicted"/>
<organism evidence="3 4">
    <name type="scientific">Nocardioides cavernae</name>
    <dbReference type="NCBI Taxonomy" id="1921566"/>
    <lineage>
        <taxon>Bacteria</taxon>
        <taxon>Bacillati</taxon>
        <taxon>Actinomycetota</taxon>
        <taxon>Actinomycetes</taxon>
        <taxon>Propionibacteriales</taxon>
        <taxon>Nocardioidaceae</taxon>
        <taxon>Nocardioides</taxon>
    </lineage>
</organism>
<dbReference type="InterPro" id="IPR029058">
    <property type="entry name" value="AB_hydrolase_fold"/>
</dbReference>
<dbReference type="GO" id="GO:0003824">
    <property type="term" value="F:catalytic activity"/>
    <property type="evidence" value="ECO:0007669"/>
    <property type="project" value="UniProtKB-ARBA"/>
</dbReference>
<sequence length="311" mass="33242">MTTEPAADAQPRAGRGSYDAVASRSVAPGAPDWFHAAMAAERHAGTVDVDGTSIGYLSWGPQHGPATVLVHGGAAHAMWWAPLAARLDVSRRVVAMDLSGHGTSDWRPTYSGTTWADEIAAVAAATSEGPATVVGHSLGGIVLADLATRRGRQLERILLVDSPVWPTAPEPEGALTREAGRRSRTYPDLATALARFRLVPAQRCANQWYVDHIARHGLVRVDGGWTWRFDPQVFVGRTGARQIVRFEGDLDDAACPWSLVMGSRSYLADGAAAAFSGRRGSDLRFVDDAAHHVMLDQPLALLGTLQELLGT</sequence>
<dbReference type="RefSeq" id="WP_179618444.1">
    <property type="nucleotide sequence ID" value="NZ_JACCBW010000001.1"/>
</dbReference>
<keyword evidence="4" id="KW-1185">Reference proteome</keyword>
<dbReference type="InterPro" id="IPR000073">
    <property type="entry name" value="AB_hydrolase_1"/>
</dbReference>
<evidence type="ECO:0000256" key="1">
    <source>
        <dbReference type="SAM" id="MobiDB-lite"/>
    </source>
</evidence>
<reference evidence="3 4" key="2">
    <citation type="submission" date="2020-08" db="EMBL/GenBank/DDBJ databases">
        <title>The Agave Microbiome: Exploring the role of microbial communities in plant adaptations to desert environments.</title>
        <authorList>
            <person name="Partida-Martinez L.P."/>
        </authorList>
    </citation>
    <scope>NUCLEOTIDE SEQUENCE [LARGE SCALE GENOMIC DNA]</scope>
    <source>
        <strain evidence="3 4">AT2.17</strain>
    </source>
</reference>
<dbReference type="EMBL" id="JACCBW010000001">
    <property type="protein sequence ID" value="NYE35837.1"/>
    <property type="molecule type" value="Genomic_DNA"/>
</dbReference>
<evidence type="ECO:0000313" key="3">
    <source>
        <dbReference type="EMBL" id="NYE35837.1"/>
    </source>
</evidence>
<feature type="region of interest" description="Disordered" evidence="1">
    <location>
        <begin position="1"/>
        <end position="20"/>
    </location>
</feature>
<comment type="caution">
    <text evidence="3">The sequence shown here is derived from an EMBL/GenBank/DDBJ whole genome shotgun (WGS) entry which is preliminary data.</text>
</comment>
<evidence type="ECO:0000313" key="4">
    <source>
        <dbReference type="Proteomes" id="UP000549911"/>
    </source>
</evidence>
<dbReference type="Proteomes" id="UP000549911">
    <property type="component" value="Unassembled WGS sequence"/>
</dbReference>
<feature type="domain" description="AB hydrolase-1" evidence="2">
    <location>
        <begin position="68"/>
        <end position="300"/>
    </location>
</feature>
<dbReference type="SUPFAM" id="SSF53474">
    <property type="entry name" value="alpha/beta-Hydrolases"/>
    <property type="match status" value="1"/>
</dbReference>
<name>A0A7Y9H0U5_9ACTN</name>
<gene>
    <name evidence="3" type="ORF">F4692_000941</name>
</gene>
<accession>A0A7Y9H0U5</accession>
<dbReference type="PANTHER" id="PTHR46438">
    <property type="entry name" value="ALPHA/BETA-HYDROLASES SUPERFAMILY PROTEIN"/>
    <property type="match status" value="1"/>
</dbReference>
<dbReference type="Pfam" id="PF12697">
    <property type="entry name" value="Abhydrolase_6"/>
    <property type="match status" value="1"/>
</dbReference>
<dbReference type="PANTHER" id="PTHR46438:SF11">
    <property type="entry name" value="LIPASE-RELATED"/>
    <property type="match status" value="1"/>
</dbReference>
<evidence type="ECO:0000259" key="2">
    <source>
        <dbReference type="Pfam" id="PF12697"/>
    </source>
</evidence>
<protein>
    <submittedName>
        <fullName evidence="3">Pimeloyl-ACP methyl ester carboxylesterase</fullName>
    </submittedName>
</protein>
<dbReference type="Gene3D" id="3.40.50.1820">
    <property type="entry name" value="alpha/beta hydrolase"/>
    <property type="match status" value="1"/>
</dbReference>